<dbReference type="Proteomes" id="UP000292082">
    <property type="component" value="Unassembled WGS sequence"/>
</dbReference>
<sequence length="111" mass="12142">MTRAMWSTPRTYPLTPSLESQEEFASINVMLAASSVPTSTTGVQQQHTGDADPFILYARSLHDYTLRLWTESRRTAEEKTRLKAAATASGSPPPPAAPHGQKRTDNGTLKV</sequence>
<protein>
    <submittedName>
        <fullName evidence="2">Uncharacterized protein</fullName>
    </submittedName>
</protein>
<evidence type="ECO:0000313" key="2">
    <source>
        <dbReference type="EMBL" id="TBU62076.1"/>
    </source>
</evidence>
<evidence type="ECO:0000256" key="1">
    <source>
        <dbReference type="SAM" id="MobiDB-lite"/>
    </source>
</evidence>
<accession>A0A4Q9Q576</accession>
<dbReference type="EMBL" id="ML145095">
    <property type="protein sequence ID" value="TBU62076.1"/>
    <property type="molecule type" value="Genomic_DNA"/>
</dbReference>
<feature type="region of interest" description="Disordered" evidence="1">
    <location>
        <begin position="75"/>
        <end position="111"/>
    </location>
</feature>
<reference evidence="2 3" key="1">
    <citation type="submission" date="2019-01" db="EMBL/GenBank/DDBJ databases">
        <title>Draft genome sequences of three monokaryotic isolates of the white-rot basidiomycete fungus Dichomitus squalens.</title>
        <authorList>
            <consortium name="DOE Joint Genome Institute"/>
            <person name="Lopez S.C."/>
            <person name="Andreopoulos B."/>
            <person name="Pangilinan J."/>
            <person name="Lipzen A."/>
            <person name="Riley R."/>
            <person name="Ahrendt S."/>
            <person name="Ng V."/>
            <person name="Barry K."/>
            <person name="Daum C."/>
            <person name="Grigoriev I.V."/>
            <person name="Hilden K.S."/>
            <person name="Makela M.R."/>
            <person name="de Vries R.P."/>
        </authorList>
    </citation>
    <scope>NUCLEOTIDE SEQUENCE [LARGE SCALE GENOMIC DNA]</scope>
    <source>
        <strain evidence="2 3">CBS 464.89</strain>
    </source>
</reference>
<proteinExistence type="predicted"/>
<name>A0A4Q9Q576_9APHY</name>
<evidence type="ECO:0000313" key="3">
    <source>
        <dbReference type="Proteomes" id="UP000292082"/>
    </source>
</evidence>
<dbReference type="AlphaFoldDB" id="A0A4Q9Q576"/>
<gene>
    <name evidence="2" type="ORF">BD310DRAFT_974648</name>
</gene>
<keyword evidence="3" id="KW-1185">Reference proteome</keyword>
<organism evidence="2 3">
    <name type="scientific">Dichomitus squalens</name>
    <dbReference type="NCBI Taxonomy" id="114155"/>
    <lineage>
        <taxon>Eukaryota</taxon>
        <taxon>Fungi</taxon>
        <taxon>Dikarya</taxon>
        <taxon>Basidiomycota</taxon>
        <taxon>Agaricomycotina</taxon>
        <taxon>Agaricomycetes</taxon>
        <taxon>Polyporales</taxon>
        <taxon>Polyporaceae</taxon>
        <taxon>Dichomitus</taxon>
    </lineage>
</organism>